<dbReference type="InterPro" id="IPR011990">
    <property type="entry name" value="TPR-like_helical_dom_sf"/>
</dbReference>
<evidence type="ECO:0000313" key="5">
    <source>
        <dbReference type="EMBL" id="MEM5947353.1"/>
    </source>
</evidence>
<keyword evidence="1" id="KW-0677">Repeat</keyword>
<dbReference type="InterPro" id="IPR019734">
    <property type="entry name" value="TPR_rpt"/>
</dbReference>
<accession>A0ABU9U9J7</accession>
<feature type="compositionally biased region" description="Acidic residues" evidence="4">
    <location>
        <begin position="122"/>
        <end position="146"/>
    </location>
</feature>
<feature type="region of interest" description="Disordered" evidence="4">
    <location>
        <begin position="26"/>
        <end position="194"/>
    </location>
</feature>
<dbReference type="PANTHER" id="PTHR45586">
    <property type="entry name" value="TPR REPEAT-CONTAINING PROTEIN PA4667"/>
    <property type="match status" value="1"/>
</dbReference>
<proteinExistence type="predicted"/>
<name>A0ABU9U9J7_9SPIR</name>
<feature type="compositionally biased region" description="Acidic residues" evidence="4">
    <location>
        <begin position="284"/>
        <end position="293"/>
    </location>
</feature>
<dbReference type="PROSITE" id="PS50005">
    <property type="entry name" value="TPR"/>
    <property type="match status" value="1"/>
</dbReference>
<dbReference type="SUPFAM" id="SSF48452">
    <property type="entry name" value="TPR-like"/>
    <property type="match status" value="2"/>
</dbReference>
<dbReference type="RefSeq" id="WP_420068802.1">
    <property type="nucleotide sequence ID" value="NZ_JBCHKQ010000001.1"/>
</dbReference>
<evidence type="ECO:0000256" key="4">
    <source>
        <dbReference type="SAM" id="MobiDB-lite"/>
    </source>
</evidence>
<feature type="repeat" description="TPR" evidence="3">
    <location>
        <begin position="981"/>
        <end position="1014"/>
    </location>
</feature>
<dbReference type="NCBIfam" id="NF047372">
    <property type="entry name" value="FlcA_NTERM"/>
    <property type="match status" value="1"/>
</dbReference>
<dbReference type="EMBL" id="JBCHKQ010000001">
    <property type="protein sequence ID" value="MEM5947353.1"/>
    <property type="molecule type" value="Genomic_DNA"/>
</dbReference>
<dbReference type="InterPro" id="IPR058109">
    <property type="entry name" value="FlcA_C"/>
</dbReference>
<sequence>MPDSRDIDKLGSLIIQLAEEPHVIEEWGESIELPPPVEPEKPKIRTSPLKQEESQDKSYQQETQEEEITIDDMLSRLDEPSEPNEKEPPDHDVFAELGFEHPDNEAGAEEKEETAIPGLEDILGDESLPDMDFLPDEESIGEDELAASDKAPDFSDIESGGDLLDTQDIDAIFPEESSQDMQDTEISGLEGEDFSIPQELLSPIEGEEEEQSVEELPDEIDIFSSREEEAEEEQAAVEKDITDQDELPPSDDIFPSLDDVDRELSSGIEDDLDFSEDLPKEAETLEEVLDESDFSSLPDINDDIFSDTPAEEEEQPHPDIPDDFSMPDFDEEISEEELSPLEGVEEPSVAREEIESELPDFSFEETAEDNQPPDDFSVPDLSDISSDTQEVSFEEPLEIAPEDENFSMDEFTFEEGRDEFSVDSDTSSAESDFSLPPELDDESDINLDEDIEVDEFSLRDFGEHFGVVEEAHDEIPDLDDNLNPAMAVTAEAAESLPEAEFSLSEEEFEKLQKTLFSMPRNLKIEVERLVAEQKIGGEDLEKLIRMLVAGESLKTIAAYVGKLTGKRIRIPAGYEKKTGVAFEEEKNSFGYILRYRIFPIIRAILAGTLALAGFTFLIYQFVYKPIYAYSLYSDGYKDIQAEVYDSAMTKFDRAGRVWRYKSWHYKYAEAFTEHRQYSLAEEVYVKLLAAYPYDKKGILDYAYLESDKLARYEKADTILLSYLREKNFKDKEIHLARGDNFLRWADEGAKDEFLRYEDARKAYARVLEYHGNSDELTERMLKFFVHQEEKAVELNIADIDNLSHVKTLIDFILNNDVKLSSGELARAGGYLMDRKEMEKVRDTLFKAREIDDLVPEVPYQLARYFEIVDKPADMEKALIAAEKLFTSRQSLDRRATGQLVDTYLRLGLLMADKGEVLTAEDYYRKGIKRYENALESRILRKKASYGRIYSALADIYYYNSDKEDVALSLYLKAEDSFYKSPENDYKVGRLYYRAGNMDSALERFSLAYEVQRKNKAALFALANTLYMRKSYAAAEGYYRRLLDMLEKQKAGIGYLNVQEDPRHKALLGAIIHVENNLGVCLFRLSGGSEGSDKYREALIYLTDAQELFVNLYRDPASLERAGIKNLAFINQDIILHPTTDFIRLPLAIYAKLPPSLDDENL</sequence>
<gene>
    <name evidence="5" type="ORF">WKV44_02240</name>
</gene>
<evidence type="ECO:0000256" key="3">
    <source>
        <dbReference type="PROSITE-ProRule" id="PRU00339"/>
    </source>
</evidence>
<dbReference type="PANTHER" id="PTHR45586:SF1">
    <property type="entry name" value="LIPOPOLYSACCHARIDE ASSEMBLY PROTEIN B"/>
    <property type="match status" value="1"/>
</dbReference>
<comment type="caution">
    <text evidence="5">The sequence shown here is derived from an EMBL/GenBank/DDBJ whole genome shotgun (WGS) entry which is preliminary data.</text>
</comment>
<feature type="compositionally biased region" description="Acidic residues" evidence="4">
    <location>
        <begin position="354"/>
        <end position="372"/>
    </location>
</feature>
<feature type="compositionally biased region" description="Acidic residues" evidence="4">
    <location>
        <begin position="392"/>
        <end position="413"/>
    </location>
</feature>
<evidence type="ECO:0000256" key="1">
    <source>
        <dbReference type="ARBA" id="ARBA00022737"/>
    </source>
</evidence>
<dbReference type="Pfam" id="PF13432">
    <property type="entry name" value="TPR_16"/>
    <property type="match status" value="1"/>
</dbReference>
<keyword evidence="2 3" id="KW-0802">TPR repeat</keyword>
<organism evidence="5 6">
    <name type="scientific">Rarispira pelagica</name>
    <dbReference type="NCBI Taxonomy" id="3141764"/>
    <lineage>
        <taxon>Bacteria</taxon>
        <taxon>Pseudomonadati</taxon>
        <taxon>Spirochaetota</taxon>
        <taxon>Spirochaetia</taxon>
        <taxon>Winmispirales</taxon>
        <taxon>Winmispiraceae</taxon>
        <taxon>Rarispira</taxon>
    </lineage>
</organism>
<feature type="compositionally biased region" description="Acidic residues" evidence="4">
    <location>
        <begin position="328"/>
        <end position="345"/>
    </location>
</feature>
<evidence type="ECO:0000313" key="6">
    <source>
        <dbReference type="Proteomes" id="UP001466331"/>
    </source>
</evidence>
<evidence type="ECO:0000256" key="2">
    <source>
        <dbReference type="ARBA" id="ARBA00022803"/>
    </source>
</evidence>
<feature type="region of interest" description="Disordered" evidence="4">
    <location>
        <begin position="223"/>
        <end position="442"/>
    </location>
</feature>
<dbReference type="InterPro" id="IPR051012">
    <property type="entry name" value="CellSynth/LPSAsmb/PSIAsmb"/>
</dbReference>
<reference evidence="5 6" key="1">
    <citation type="submission" date="2024-03" db="EMBL/GenBank/DDBJ databases">
        <title>Ignisphaera cupida sp. nov., a hyperthermophilic hydrolytic archaeon from a hot spring of Kamchatka, and proposal of Ignisphaeraceae fam. nov.</title>
        <authorList>
            <person name="Podosokorskaya O.A."/>
            <person name="Elcheninov A.G."/>
            <person name="Maltseva A.I."/>
            <person name="Zayulina K.S."/>
            <person name="Novikov A."/>
            <person name="Merkel A.Y."/>
        </authorList>
    </citation>
    <scope>NUCLEOTIDE SEQUENCE [LARGE SCALE GENOMIC DNA]</scope>
    <source>
        <strain evidence="5 6">38H-sp</strain>
    </source>
</reference>
<dbReference type="NCBIfam" id="NF047371">
    <property type="entry name" value="FlcA_CTERM"/>
    <property type="match status" value="1"/>
</dbReference>
<dbReference type="Gene3D" id="1.25.40.10">
    <property type="entry name" value="Tetratricopeptide repeat domain"/>
    <property type="match status" value="2"/>
</dbReference>
<dbReference type="Proteomes" id="UP001466331">
    <property type="component" value="Unassembled WGS sequence"/>
</dbReference>
<feature type="compositionally biased region" description="Basic and acidic residues" evidence="4">
    <location>
        <begin position="73"/>
        <end position="104"/>
    </location>
</feature>
<keyword evidence="6" id="KW-1185">Reference proteome</keyword>
<feature type="compositionally biased region" description="Acidic residues" evidence="4">
    <location>
        <begin position="300"/>
        <end position="314"/>
    </location>
</feature>
<dbReference type="InterPro" id="IPR058123">
    <property type="entry name" value="FlcA_N"/>
</dbReference>
<protein>
    <submittedName>
        <fullName evidence="5">Tetratricopeptide repeat protein</fullName>
    </submittedName>
</protein>